<dbReference type="GO" id="GO:0005694">
    <property type="term" value="C:chromosome"/>
    <property type="evidence" value="ECO:0007669"/>
    <property type="project" value="UniProtKB-ARBA"/>
</dbReference>
<dbReference type="InterPro" id="IPR016197">
    <property type="entry name" value="Chromo-like_dom_sf"/>
</dbReference>
<reference evidence="5" key="1">
    <citation type="submission" date="2020-06" db="EMBL/GenBank/DDBJ databases">
        <authorList>
            <person name="Ji K."/>
            <person name="Li J."/>
        </authorList>
    </citation>
    <scope>NUCLEOTIDE SEQUENCE</scope>
    <source>
        <strain evidence="5">JKM2019</strain>
        <tissue evidence="5">Whole body</tissue>
    </source>
</reference>
<dbReference type="SUPFAM" id="SSF54160">
    <property type="entry name" value="Chromo domain-like"/>
    <property type="match status" value="1"/>
</dbReference>
<protein>
    <submittedName>
        <fullName evidence="5">Chromo shadow domain containing protein</fullName>
    </submittedName>
</protein>
<dbReference type="Pfam" id="PF01393">
    <property type="entry name" value="Chromo_shadow"/>
    <property type="match status" value="1"/>
</dbReference>
<dbReference type="GO" id="GO:0005634">
    <property type="term" value="C:nucleus"/>
    <property type="evidence" value="ECO:0007669"/>
    <property type="project" value="UniProtKB-SubCell"/>
</dbReference>
<reference evidence="5" key="2">
    <citation type="journal article" date="2021" name="World Allergy Organ. J.">
        <title>Chromosome-level assembly of Dermatophagoides farinae genome and transcriptome reveals two novel allergens Der f 37 and Der f 39.</title>
        <authorList>
            <person name="Chen J."/>
            <person name="Cai Z."/>
            <person name="Fan D."/>
            <person name="Hu J."/>
            <person name="Hou Y."/>
            <person name="He Y."/>
            <person name="Zhang Z."/>
            <person name="Zhao Z."/>
            <person name="Gao P."/>
            <person name="Hu W."/>
            <person name="Sun J."/>
            <person name="Li J."/>
            <person name="Ji K."/>
        </authorList>
    </citation>
    <scope>NUCLEOTIDE SEQUENCE</scope>
    <source>
        <strain evidence="5">JKM2019</strain>
    </source>
</reference>
<evidence type="ECO:0000259" key="4">
    <source>
        <dbReference type="SMART" id="SM00300"/>
    </source>
</evidence>
<feature type="domain" description="Chromo shadow" evidence="4">
    <location>
        <begin position="67"/>
        <end position="128"/>
    </location>
</feature>
<evidence type="ECO:0000256" key="1">
    <source>
        <dbReference type="ARBA" id="ARBA00004123"/>
    </source>
</evidence>
<comment type="caution">
    <text evidence="5">The sequence shown here is derived from an EMBL/GenBank/DDBJ whole genome shotgun (WGS) entry which is preliminary data.</text>
</comment>
<accession>A0A9D4NVQ1</accession>
<dbReference type="OrthoDB" id="433924at2759"/>
<dbReference type="InterPro" id="IPR008251">
    <property type="entry name" value="Chromo_shadow_dom"/>
</dbReference>
<dbReference type="AlphaFoldDB" id="A0A9D4NVQ1"/>
<evidence type="ECO:0000256" key="3">
    <source>
        <dbReference type="SAM" id="MobiDB-lite"/>
    </source>
</evidence>
<organism evidence="5">
    <name type="scientific">Dermatophagoides farinae</name>
    <name type="common">American house dust mite</name>
    <dbReference type="NCBI Taxonomy" id="6954"/>
    <lineage>
        <taxon>Eukaryota</taxon>
        <taxon>Metazoa</taxon>
        <taxon>Ecdysozoa</taxon>
        <taxon>Arthropoda</taxon>
        <taxon>Chelicerata</taxon>
        <taxon>Arachnida</taxon>
        <taxon>Acari</taxon>
        <taxon>Acariformes</taxon>
        <taxon>Sarcoptiformes</taxon>
        <taxon>Astigmata</taxon>
        <taxon>Psoroptidia</taxon>
        <taxon>Analgoidea</taxon>
        <taxon>Pyroglyphidae</taxon>
        <taxon>Dermatophagoidinae</taxon>
        <taxon>Dermatophagoides</taxon>
    </lineage>
</organism>
<dbReference type="CDD" id="cd00034">
    <property type="entry name" value="CSD"/>
    <property type="match status" value="1"/>
</dbReference>
<dbReference type="EMBL" id="SDOV01000007">
    <property type="protein sequence ID" value="KAH7639213.1"/>
    <property type="molecule type" value="Genomic_DNA"/>
</dbReference>
<sequence length="362" mass="41360">MMDESSSKTMGIENLTAMNEMIKRIEGKETTFDRMKRLKVASSNRAFADSQCNGTNHHEPIETLLDKGTHQPERILAVTTMDELCLFICYLVRYTNGQLELVPNKIVHRHCPQMVIDFLESNLIFSNKSNSNLPANLFRGIEFKEFNDNRTKDSKAAQNDDYLEDDNFYMFDELSKCFNMNNLKDIIKPGPSSSRKQSETSGINFTKLDTGSDISTSQIHKLSIPDNISKSIGTSKSMIIDKPLEMIDINNGEDPGQEEISLLERQELEFVNSIFDQETIEELEENMMDENDDDDDDDDESVSINEQSYNQEREPPTPGLNDINETLLMSYHRDSQEDDESLELSSISPDIMDELLKSNDNK</sequence>
<dbReference type="Gene3D" id="2.40.50.40">
    <property type="match status" value="1"/>
</dbReference>
<comment type="subcellular location">
    <subcellularLocation>
        <location evidence="1">Nucleus</location>
    </subcellularLocation>
</comment>
<dbReference type="Proteomes" id="UP000828236">
    <property type="component" value="Unassembled WGS sequence"/>
</dbReference>
<keyword evidence="2" id="KW-0539">Nucleus</keyword>
<name>A0A9D4NVQ1_DERFA</name>
<feature type="compositionally biased region" description="Acidic residues" evidence="3">
    <location>
        <begin position="289"/>
        <end position="301"/>
    </location>
</feature>
<evidence type="ECO:0000256" key="2">
    <source>
        <dbReference type="ARBA" id="ARBA00023242"/>
    </source>
</evidence>
<gene>
    <name evidence="5" type="ORF">HUG17_3246</name>
</gene>
<feature type="region of interest" description="Disordered" evidence="3">
    <location>
        <begin position="289"/>
        <end position="362"/>
    </location>
</feature>
<evidence type="ECO:0000313" key="5">
    <source>
        <dbReference type="EMBL" id="KAH7639213.1"/>
    </source>
</evidence>
<proteinExistence type="predicted"/>
<dbReference type="SMART" id="SM00300">
    <property type="entry name" value="ChSh"/>
    <property type="match status" value="1"/>
</dbReference>